<dbReference type="EMBL" id="CAUYUJ010022235">
    <property type="protein sequence ID" value="CAK0909651.1"/>
    <property type="molecule type" value="Genomic_DNA"/>
</dbReference>
<protein>
    <submittedName>
        <fullName evidence="1">Uncharacterized protein</fullName>
    </submittedName>
</protein>
<proteinExistence type="predicted"/>
<evidence type="ECO:0000313" key="2">
    <source>
        <dbReference type="Proteomes" id="UP001189429"/>
    </source>
</evidence>
<keyword evidence="2" id="KW-1185">Reference proteome</keyword>
<sequence length="225" mass="23349">MVEALVRELPDPRLHEVLMELLWRGLRRAGGTDAAAAPGLVALESELGAPVIARLRGLSAEDLLEWGAELALEINRHRNTVVELRPCRLGWGSLETSEASARLSAHGLELACAGAAEGGAVVEFEVPWDFVSTAAPAVLAGPPFFFYCDVERLVAVGALPEAIVHGSWVPTPDALLEIKCDASPELFRPLCAALAGRPGGAALEAHAEATGSAGAAGGAAGAPRR</sequence>
<name>A0ABN9YAB3_9DINO</name>
<gene>
    <name evidence="1" type="ORF">PCOR1329_LOCUS84009</name>
</gene>
<evidence type="ECO:0000313" key="1">
    <source>
        <dbReference type="EMBL" id="CAK0909651.1"/>
    </source>
</evidence>
<dbReference type="Proteomes" id="UP001189429">
    <property type="component" value="Unassembled WGS sequence"/>
</dbReference>
<accession>A0ABN9YAB3</accession>
<organism evidence="1 2">
    <name type="scientific">Prorocentrum cordatum</name>
    <dbReference type="NCBI Taxonomy" id="2364126"/>
    <lineage>
        <taxon>Eukaryota</taxon>
        <taxon>Sar</taxon>
        <taxon>Alveolata</taxon>
        <taxon>Dinophyceae</taxon>
        <taxon>Prorocentrales</taxon>
        <taxon>Prorocentraceae</taxon>
        <taxon>Prorocentrum</taxon>
    </lineage>
</organism>
<reference evidence="1" key="1">
    <citation type="submission" date="2023-10" db="EMBL/GenBank/DDBJ databases">
        <authorList>
            <person name="Chen Y."/>
            <person name="Shah S."/>
            <person name="Dougan E. K."/>
            <person name="Thang M."/>
            <person name="Chan C."/>
        </authorList>
    </citation>
    <scope>NUCLEOTIDE SEQUENCE [LARGE SCALE GENOMIC DNA]</scope>
</reference>
<comment type="caution">
    <text evidence="1">The sequence shown here is derived from an EMBL/GenBank/DDBJ whole genome shotgun (WGS) entry which is preliminary data.</text>
</comment>
<feature type="non-terminal residue" evidence="1">
    <location>
        <position position="225"/>
    </location>
</feature>